<organism evidence="2 3">
    <name type="scientific">Limimaricola pyoseonensis</name>
    <dbReference type="NCBI Taxonomy" id="521013"/>
    <lineage>
        <taxon>Bacteria</taxon>
        <taxon>Pseudomonadati</taxon>
        <taxon>Pseudomonadota</taxon>
        <taxon>Alphaproteobacteria</taxon>
        <taxon>Rhodobacterales</taxon>
        <taxon>Paracoccaceae</taxon>
        <taxon>Limimaricola</taxon>
    </lineage>
</organism>
<proteinExistence type="predicted"/>
<protein>
    <recommendedName>
        <fullName evidence="4">Lipoprotein</fullName>
    </recommendedName>
</protein>
<gene>
    <name evidence="2" type="ORF">SAMN04488567_2044</name>
</gene>
<evidence type="ECO:0000313" key="3">
    <source>
        <dbReference type="Proteomes" id="UP000198922"/>
    </source>
</evidence>
<dbReference type="RefSeq" id="WP_090111628.1">
    <property type="nucleotide sequence ID" value="NZ_FNAT01000003.1"/>
</dbReference>
<dbReference type="STRING" id="521013.SAMN04488567_2044"/>
<reference evidence="3" key="1">
    <citation type="submission" date="2016-10" db="EMBL/GenBank/DDBJ databases">
        <authorList>
            <person name="Varghese N."/>
            <person name="Submissions S."/>
        </authorList>
    </citation>
    <scope>NUCLEOTIDE SEQUENCE [LARGE SCALE GENOMIC DNA]</scope>
    <source>
        <strain evidence="3">DSM 21424</strain>
    </source>
</reference>
<evidence type="ECO:0008006" key="4">
    <source>
        <dbReference type="Google" id="ProtNLM"/>
    </source>
</evidence>
<dbReference type="PROSITE" id="PS51257">
    <property type="entry name" value="PROKAR_LIPOPROTEIN"/>
    <property type="match status" value="1"/>
</dbReference>
<dbReference type="AlphaFoldDB" id="A0A1G7E818"/>
<keyword evidence="3" id="KW-1185">Reference proteome</keyword>
<name>A0A1G7E818_9RHOB</name>
<keyword evidence="1" id="KW-0732">Signal</keyword>
<evidence type="ECO:0000313" key="2">
    <source>
        <dbReference type="EMBL" id="SDE59854.1"/>
    </source>
</evidence>
<dbReference type="Proteomes" id="UP000198922">
    <property type="component" value="Unassembled WGS sequence"/>
</dbReference>
<dbReference type="OrthoDB" id="7868250at2"/>
<evidence type="ECO:0000256" key="1">
    <source>
        <dbReference type="SAM" id="SignalP"/>
    </source>
</evidence>
<dbReference type="EMBL" id="FNAT01000003">
    <property type="protein sequence ID" value="SDE59854.1"/>
    <property type="molecule type" value="Genomic_DNA"/>
</dbReference>
<sequence>MRVTPILAAAAATLLAGCEVAPPSAPVAVLPEPQPFAAEYRETPFSRGIVSVVSADPDGEMGAYRLLPCRQGTAVCLGHSAGTISTAGGTYVVGGLPHGRSFHLDHGGGGFMTLGGAQYPVAWEHFPEIELHALRR</sequence>
<feature type="chain" id="PRO_5011506384" description="Lipoprotein" evidence="1">
    <location>
        <begin position="22"/>
        <end position="136"/>
    </location>
</feature>
<accession>A0A1G7E818</accession>
<feature type="signal peptide" evidence="1">
    <location>
        <begin position="1"/>
        <end position="21"/>
    </location>
</feature>